<keyword evidence="2" id="KW-1185">Reference proteome</keyword>
<dbReference type="InterPro" id="IPR036116">
    <property type="entry name" value="FN3_sf"/>
</dbReference>
<proteinExistence type="predicted"/>
<dbReference type="EMBL" id="JANEYG010000065">
    <property type="protein sequence ID" value="KAJ8914714.1"/>
    <property type="molecule type" value="Genomic_DNA"/>
</dbReference>
<protein>
    <submittedName>
        <fullName evidence="1">Uncharacterized protein</fullName>
    </submittedName>
</protein>
<dbReference type="Proteomes" id="UP001159042">
    <property type="component" value="Unassembled WGS sequence"/>
</dbReference>
<accession>A0AAV8VKT9</accession>
<sequence length="279" mass="32310">MHIIYSRFTIYILEILNSESPDLNPLDFYVWGYLKDKVYATPVLTRDDLVQRIQEACNEMWQNPNQVSDAVNSLIRRCHKCIEVGGQHFEQLREIRKNSYFLQNFNTLYLENEAFKRQCLYGKVILFFDVLPFLKVSYIESGPPCIRGQPQYFLLEVYDWKTSVLQANVSAKFPLFIVSGLDPGKVLKMVVYAANAEGRSEPVLLEGFTLKVAEKQTACPTSAAKSNIYLAVEAKRFDLEQNGLHFPILTVEDLSDSIYFRKNRRWPKTQLRSISLVKE</sequence>
<dbReference type="SUPFAM" id="SSF49265">
    <property type="entry name" value="Fibronectin type III"/>
    <property type="match status" value="1"/>
</dbReference>
<dbReference type="AlphaFoldDB" id="A0AAV8VKT9"/>
<dbReference type="PANTHER" id="PTHR47326:SF1">
    <property type="entry name" value="HTH PSQ-TYPE DOMAIN-CONTAINING PROTEIN"/>
    <property type="match status" value="1"/>
</dbReference>
<gene>
    <name evidence="1" type="ORF">NQ315_017424</name>
</gene>
<dbReference type="GO" id="GO:0003676">
    <property type="term" value="F:nucleic acid binding"/>
    <property type="evidence" value="ECO:0007669"/>
    <property type="project" value="InterPro"/>
</dbReference>
<evidence type="ECO:0000313" key="2">
    <source>
        <dbReference type="Proteomes" id="UP001159042"/>
    </source>
</evidence>
<dbReference type="PANTHER" id="PTHR47326">
    <property type="entry name" value="TRANSPOSABLE ELEMENT TC3 TRANSPOSASE-LIKE PROTEIN"/>
    <property type="match status" value="1"/>
</dbReference>
<organism evidence="1 2">
    <name type="scientific">Exocentrus adspersus</name>
    <dbReference type="NCBI Taxonomy" id="1586481"/>
    <lineage>
        <taxon>Eukaryota</taxon>
        <taxon>Metazoa</taxon>
        <taxon>Ecdysozoa</taxon>
        <taxon>Arthropoda</taxon>
        <taxon>Hexapoda</taxon>
        <taxon>Insecta</taxon>
        <taxon>Pterygota</taxon>
        <taxon>Neoptera</taxon>
        <taxon>Endopterygota</taxon>
        <taxon>Coleoptera</taxon>
        <taxon>Polyphaga</taxon>
        <taxon>Cucujiformia</taxon>
        <taxon>Chrysomeloidea</taxon>
        <taxon>Cerambycidae</taxon>
        <taxon>Lamiinae</taxon>
        <taxon>Acanthocinini</taxon>
        <taxon>Exocentrus</taxon>
    </lineage>
</organism>
<dbReference type="InterPro" id="IPR036397">
    <property type="entry name" value="RNaseH_sf"/>
</dbReference>
<name>A0AAV8VKT9_9CUCU</name>
<evidence type="ECO:0000313" key="1">
    <source>
        <dbReference type="EMBL" id="KAJ8914714.1"/>
    </source>
</evidence>
<dbReference type="Gene3D" id="3.30.420.10">
    <property type="entry name" value="Ribonuclease H-like superfamily/Ribonuclease H"/>
    <property type="match status" value="1"/>
</dbReference>
<reference evidence="1 2" key="1">
    <citation type="journal article" date="2023" name="Insect Mol. Biol.">
        <title>Genome sequencing provides insights into the evolution of gene families encoding plant cell wall-degrading enzymes in longhorned beetles.</title>
        <authorList>
            <person name="Shin N.R."/>
            <person name="Okamura Y."/>
            <person name="Kirsch R."/>
            <person name="Pauchet Y."/>
        </authorList>
    </citation>
    <scope>NUCLEOTIDE SEQUENCE [LARGE SCALE GENOMIC DNA]</scope>
    <source>
        <strain evidence="1">EAD_L_NR</strain>
    </source>
</reference>
<comment type="caution">
    <text evidence="1">The sequence shown here is derived from an EMBL/GenBank/DDBJ whole genome shotgun (WGS) entry which is preliminary data.</text>
</comment>